<keyword evidence="3" id="KW-0158">Chromosome</keyword>
<dbReference type="GO" id="GO:0046982">
    <property type="term" value="F:protein heterodimerization activity"/>
    <property type="evidence" value="ECO:0007669"/>
    <property type="project" value="InterPro"/>
</dbReference>
<dbReference type="SUPFAM" id="SSF47113">
    <property type="entry name" value="Histone-fold"/>
    <property type="match status" value="1"/>
</dbReference>
<evidence type="ECO:0000256" key="3">
    <source>
        <dbReference type="ARBA" id="ARBA00022454"/>
    </source>
</evidence>
<gene>
    <name evidence="6" type="ORF">DFH08DRAFT_715767</name>
</gene>
<comment type="caution">
    <text evidence="6">The sequence shown here is derived from an EMBL/GenBank/DDBJ whole genome shotgun (WGS) entry which is preliminary data.</text>
</comment>
<proteinExistence type="inferred from homology"/>
<evidence type="ECO:0000259" key="5">
    <source>
        <dbReference type="Pfam" id="PF00125"/>
    </source>
</evidence>
<evidence type="ECO:0000256" key="4">
    <source>
        <dbReference type="ARBA" id="ARBA00023269"/>
    </source>
</evidence>
<dbReference type="GO" id="GO:0030527">
    <property type="term" value="F:structural constituent of chromatin"/>
    <property type="evidence" value="ECO:0007669"/>
    <property type="project" value="InterPro"/>
</dbReference>
<feature type="domain" description="Core Histone H2A/H2B/H3" evidence="5">
    <location>
        <begin position="17"/>
        <end position="88"/>
    </location>
</feature>
<accession>A0AAD7EEZ4</accession>
<protein>
    <submittedName>
        <fullName evidence="6">Histone-fold-containing protein</fullName>
    </submittedName>
</protein>
<evidence type="ECO:0000256" key="2">
    <source>
        <dbReference type="ARBA" id="ARBA00010343"/>
    </source>
</evidence>
<dbReference type="GO" id="GO:0003677">
    <property type="term" value="F:DNA binding"/>
    <property type="evidence" value="ECO:0007669"/>
    <property type="project" value="InterPro"/>
</dbReference>
<dbReference type="GO" id="GO:0000786">
    <property type="term" value="C:nucleosome"/>
    <property type="evidence" value="ECO:0007669"/>
    <property type="project" value="UniProtKB-KW"/>
</dbReference>
<dbReference type="Proteomes" id="UP001218218">
    <property type="component" value="Unassembled WGS sequence"/>
</dbReference>
<dbReference type="EMBL" id="JARIHO010000062">
    <property type="protein sequence ID" value="KAJ7315393.1"/>
    <property type="molecule type" value="Genomic_DNA"/>
</dbReference>
<dbReference type="Pfam" id="PF00125">
    <property type="entry name" value="Histone"/>
    <property type="match status" value="1"/>
</dbReference>
<dbReference type="AlphaFoldDB" id="A0AAD7EEZ4"/>
<evidence type="ECO:0000313" key="6">
    <source>
        <dbReference type="EMBL" id="KAJ7315393.1"/>
    </source>
</evidence>
<dbReference type="InterPro" id="IPR000164">
    <property type="entry name" value="Histone_H3/CENP-A"/>
</dbReference>
<dbReference type="PRINTS" id="PR00622">
    <property type="entry name" value="HISTONEH3"/>
</dbReference>
<name>A0AAD7EEZ4_9AGAR</name>
<dbReference type="SMART" id="SM00428">
    <property type="entry name" value="H3"/>
    <property type="match status" value="1"/>
</dbReference>
<comment type="subcellular location">
    <subcellularLocation>
        <location evidence="1">Chromosome</location>
    </subcellularLocation>
</comment>
<keyword evidence="4" id="KW-0544">Nucleosome core</keyword>
<organism evidence="6 7">
    <name type="scientific">Mycena albidolilacea</name>
    <dbReference type="NCBI Taxonomy" id="1033008"/>
    <lineage>
        <taxon>Eukaryota</taxon>
        <taxon>Fungi</taxon>
        <taxon>Dikarya</taxon>
        <taxon>Basidiomycota</taxon>
        <taxon>Agaricomycotina</taxon>
        <taxon>Agaricomycetes</taxon>
        <taxon>Agaricomycetidae</taxon>
        <taxon>Agaricales</taxon>
        <taxon>Marasmiineae</taxon>
        <taxon>Mycenaceae</taxon>
        <taxon>Mycena</taxon>
    </lineage>
</organism>
<dbReference type="InterPro" id="IPR007125">
    <property type="entry name" value="H2A/H2B/H3"/>
</dbReference>
<dbReference type="Gene3D" id="1.10.20.10">
    <property type="entry name" value="Histone, subunit A"/>
    <property type="match status" value="1"/>
</dbReference>
<sequence length="106" mass="11996">MRREPPPKPCRSVTVVTCEIRKYQKTTALLVPKAAFQHLVKEVVEDYKPDLCFQSAALEALQTGAEDYLVSVFEDTKCTANHVHRDTMYIPPLHIFPCPLNILVLG</sequence>
<evidence type="ECO:0000313" key="7">
    <source>
        <dbReference type="Proteomes" id="UP001218218"/>
    </source>
</evidence>
<keyword evidence="4" id="KW-0238">DNA-binding</keyword>
<comment type="similarity">
    <text evidence="2">Belongs to the histone H3 family.</text>
</comment>
<dbReference type="PANTHER" id="PTHR11426">
    <property type="entry name" value="HISTONE H3"/>
    <property type="match status" value="1"/>
</dbReference>
<keyword evidence="7" id="KW-1185">Reference proteome</keyword>
<dbReference type="InterPro" id="IPR009072">
    <property type="entry name" value="Histone-fold"/>
</dbReference>
<evidence type="ECO:0000256" key="1">
    <source>
        <dbReference type="ARBA" id="ARBA00004286"/>
    </source>
</evidence>
<reference evidence="6" key="1">
    <citation type="submission" date="2023-03" db="EMBL/GenBank/DDBJ databases">
        <title>Massive genome expansion in bonnet fungi (Mycena s.s.) driven by repeated elements and novel gene families across ecological guilds.</title>
        <authorList>
            <consortium name="Lawrence Berkeley National Laboratory"/>
            <person name="Harder C.B."/>
            <person name="Miyauchi S."/>
            <person name="Viragh M."/>
            <person name="Kuo A."/>
            <person name="Thoen E."/>
            <person name="Andreopoulos B."/>
            <person name="Lu D."/>
            <person name="Skrede I."/>
            <person name="Drula E."/>
            <person name="Henrissat B."/>
            <person name="Morin E."/>
            <person name="Kohler A."/>
            <person name="Barry K."/>
            <person name="LaButti K."/>
            <person name="Morin E."/>
            <person name="Salamov A."/>
            <person name="Lipzen A."/>
            <person name="Mereny Z."/>
            <person name="Hegedus B."/>
            <person name="Baldrian P."/>
            <person name="Stursova M."/>
            <person name="Weitz H."/>
            <person name="Taylor A."/>
            <person name="Grigoriev I.V."/>
            <person name="Nagy L.G."/>
            <person name="Martin F."/>
            <person name="Kauserud H."/>
        </authorList>
    </citation>
    <scope>NUCLEOTIDE SEQUENCE</scope>
    <source>
        <strain evidence="6">CBHHK002</strain>
    </source>
</reference>